<evidence type="ECO:0000256" key="4">
    <source>
        <dbReference type="ARBA" id="ARBA00023136"/>
    </source>
</evidence>
<feature type="transmembrane region" description="Helical" evidence="5">
    <location>
        <begin position="68"/>
        <end position="88"/>
    </location>
</feature>
<dbReference type="Proteomes" id="UP000670947">
    <property type="component" value="Unassembled WGS sequence"/>
</dbReference>
<dbReference type="InterPro" id="IPR032808">
    <property type="entry name" value="DoxX"/>
</dbReference>
<feature type="transmembrane region" description="Helical" evidence="5">
    <location>
        <begin position="40"/>
        <end position="62"/>
    </location>
</feature>
<keyword evidence="7" id="KW-1185">Reference proteome</keyword>
<name>A0ABS3W437_9BACL</name>
<keyword evidence="2 5" id="KW-0812">Transmembrane</keyword>
<dbReference type="Pfam" id="PF13564">
    <property type="entry name" value="DoxX_2"/>
    <property type="match status" value="1"/>
</dbReference>
<comment type="subcellular location">
    <subcellularLocation>
        <location evidence="1">Membrane</location>
        <topology evidence="1">Multi-pass membrane protein</topology>
    </subcellularLocation>
</comment>
<keyword evidence="3 5" id="KW-1133">Transmembrane helix</keyword>
<organism evidence="6 7">
    <name type="scientific">Paenibacillus artemisiicola</name>
    <dbReference type="NCBI Taxonomy" id="1172618"/>
    <lineage>
        <taxon>Bacteria</taxon>
        <taxon>Bacillati</taxon>
        <taxon>Bacillota</taxon>
        <taxon>Bacilli</taxon>
        <taxon>Bacillales</taxon>
        <taxon>Paenibacillaceae</taxon>
        <taxon>Paenibacillus</taxon>
    </lineage>
</organism>
<evidence type="ECO:0000256" key="3">
    <source>
        <dbReference type="ARBA" id="ARBA00022989"/>
    </source>
</evidence>
<protein>
    <submittedName>
        <fullName evidence="6">DoxX family protein</fullName>
    </submittedName>
</protein>
<reference evidence="6 7" key="1">
    <citation type="submission" date="2021-03" db="EMBL/GenBank/DDBJ databases">
        <title>Paenibacillus artemisicola MWE-103 whole genome sequence.</title>
        <authorList>
            <person name="Ham Y.J."/>
        </authorList>
    </citation>
    <scope>NUCLEOTIDE SEQUENCE [LARGE SCALE GENOMIC DNA]</scope>
    <source>
        <strain evidence="6 7">MWE-103</strain>
    </source>
</reference>
<keyword evidence="4 5" id="KW-0472">Membrane</keyword>
<dbReference type="EMBL" id="JAGGDJ010000001">
    <property type="protein sequence ID" value="MBO7743052.1"/>
    <property type="molecule type" value="Genomic_DNA"/>
</dbReference>
<sequence length="115" mass="11967">MDTAVIIVQALLGIFFIFTGTTIGSGKMADQFKRLGLPSFFNLLTGSIELAGAAGMIVGIWIPVAALLAGLLLGSTMLVAAFMLVALARDSFVKALPALILCILSYAVAAVVYML</sequence>
<feature type="transmembrane region" description="Helical" evidence="5">
    <location>
        <begin position="6"/>
        <end position="28"/>
    </location>
</feature>
<evidence type="ECO:0000256" key="1">
    <source>
        <dbReference type="ARBA" id="ARBA00004141"/>
    </source>
</evidence>
<proteinExistence type="predicted"/>
<feature type="transmembrane region" description="Helical" evidence="5">
    <location>
        <begin position="95"/>
        <end position="114"/>
    </location>
</feature>
<evidence type="ECO:0000256" key="2">
    <source>
        <dbReference type="ARBA" id="ARBA00022692"/>
    </source>
</evidence>
<accession>A0ABS3W437</accession>
<evidence type="ECO:0000313" key="7">
    <source>
        <dbReference type="Proteomes" id="UP000670947"/>
    </source>
</evidence>
<comment type="caution">
    <text evidence="6">The sequence shown here is derived from an EMBL/GenBank/DDBJ whole genome shotgun (WGS) entry which is preliminary data.</text>
</comment>
<evidence type="ECO:0000256" key="5">
    <source>
        <dbReference type="SAM" id="Phobius"/>
    </source>
</evidence>
<gene>
    <name evidence="6" type="ORF">I8J29_02505</name>
</gene>
<evidence type="ECO:0000313" key="6">
    <source>
        <dbReference type="EMBL" id="MBO7743052.1"/>
    </source>
</evidence>